<dbReference type="Pfam" id="PF03020">
    <property type="entry name" value="LEM"/>
    <property type="match status" value="1"/>
</dbReference>
<dbReference type="PANTHER" id="PTHR12019:SF9">
    <property type="entry name" value="THYMOPOIETIN"/>
    <property type="match status" value="1"/>
</dbReference>
<dbReference type="Gene3D" id="1.10.720.40">
    <property type="match status" value="2"/>
</dbReference>
<feature type="region of interest" description="Disordered" evidence="6">
    <location>
        <begin position="144"/>
        <end position="189"/>
    </location>
</feature>
<dbReference type="FunFam" id="1.10.720.40:FF:000001">
    <property type="entry name" value="LEM domain containing 2, isoform CRA_a"/>
    <property type="match status" value="2"/>
</dbReference>
<dbReference type="InterPro" id="IPR011015">
    <property type="entry name" value="LEM/LEM-like_dom_sf"/>
</dbReference>
<accession>A0A6P8RQJ1</accession>
<feature type="compositionally biased region" description="Basic and acidic residues" evidence="6">
    <location>
        <begin position="87"/>
        <end position="96"/>
    </location>
</feature>
<dbReference type="PROSITE" id="PS50955">
    <property type="entry name" value="LEM_LIKE"/>
    <property type="match status" value="1"/>
</dbReference>
<feature type="region of interest" description="Disordered" evidence="6">
    <location>
        <begin position="48"/>
        <end position="105"/>
    </location>
</feature>
<feature type="domain" description="LEM-like" evidence="9">
    <location>
        <begin position="5"/>
        <end position="48"/>
    </location>
</feature>
<dbReference type="PROSITE" id="PS50954">
    <property type="entry name" value="LEM"/>
    <property type="match status" value="1"/>
</dbReference>
<dbReference type="Proteomes" id="UP000515159">
    <property type="component" value="Chromosome 7"/>
</dbReference>
<evidence type="ECO:0000256" key="2">
    <source>
        <dbReference type="ARBA" id="ARBA00022481"/>
    </source>
</evidence>
<organism evidence="10 11">
    <name type="scientific">Geotrypetes seraphini</name>
    <name type="common">Gaboon caecilian</name>
    <name type="synonym">Caecilia seraphini</name>
    <dbReference type="NCBI Taxonomy" id="260995"/>
    <lineage>
        <taxon>Eukaryota</taxon>
        <taxon>Metazoa</taxon>
        <taxon>Chordata</taxon>
        <taxon>Craniata</taxon>
        <taxon>Vertebrata</taxon>
        <taxon>Euteleostomi</taxon>
        <taxon>Amphibia</taxon>
        <taxon>Gymnophiona</taxon>
        <taxon>Geotrypetes</taxon>
    </lineage>
</organism>
<dbReference type="SMART" id="SM01261">
    <property type="entry name" value="Thymopoietin"/>
    <property type="match status" value="1"/>
</dbReference>
<evidence type="ECO:0000259" key="9">
    <source>
        <dbReference type="PROSITE" id="PS50955"/>
    </source>
</evidence>
<dbReference type="GO" id="GO:0005635">
    <property type="term" value="C:nuclear envelope"/>
    <property type="evidence" value="ECO:0007669"/>
    <property type="project" value="UniProtKB-ARBA"/>
</dbReference>
<evidence type="ECO:0000256" key="6">
    <source>
        <dbReference type="SAM" id="MobiDB-lite"/>
    </source>
</evidence>
<evidence type="ECO:0000313" key="10">
    <source>
        <dbReference type="Proteomes" id="UP000515159"/>
    </source>
</evidence>
<evidence type="ECO:0000259" key="8">
    <source>
        <dbReference type="PROSITE" id="PS50954"/>
    </source>
</evidence>
<keyword evidence="10" id="KW-1185">Reference proteome</keyword>
<dbReference type="PANTHER" id="PTHR12019">
    <property type="entry name" value="LAMINA-ASSOCIATED POLYPEPTIDE THYMOPOIETIN"/>
    <property type="match status" value="1"/>
</dbReference>
<dbReference type="SMART" id="SM00540">
    <property type="entry name" value="LEM"/>
    <property type="match status" value="1"/>
</dbReference>
<keyword evidence="2" id="KW-0488">Methylation</keyword>
<proteinExistence type="inferred from homology"/>
<keyword evidence="3" id="KW-0597">Phosphoprotein</keyword>
<feature type="transmembrane region" description="Helical" evidence="7">
    <location>
        <begin position="436"/>
        <end position="457"/>
    </location>
</feature>
<protein>
    <submittedName>
        <fullName evidence="11">Thymopoietin isoform X6</fullName>
    </submittedName>
</protein>
<name>A0A6P8RQJ1_GEOSA</name>
<feature type="compositionally biased region" description="Polar residues" evidence="6">
    <location>
        <begin position="147"/>
        <end position="157"/>
    </location>
</feature>
<keyword evidence="4" id="KW-0007">Acetylation</keyword>
<dbReference type="CDD" id="cd12935">
    <property type="entry name" value="LEM_like"/>
    <property type="match status" value="1"/>
</dbReference>
<comment type="similarity">
    <text evidence="1">Belongs to the LEM family.</text>
</comment>
<feature type="domain" description="LEM" evidence="8">
    <location>
        <begin position="99"/>
        <end position="143"/>
    </location>
</feature>
<evidence type="ECO:0000256" key="7">
    <source>
        <dbReference type="SAM" id="Phobius"/>
    </source>
</evidence>
<evidence type="ECO:0000256" key="3">
    <source>
        <dbReference type="ARBA" id="ARBA00022553"/>
    </source>
</evidence>
<dbReference type="InterPro" id="IPR003887">
    <property type="entry name" value="LEM_dom"/>
</dbReference>
<evidence type="ECO:0000313" key="11">
    <source>
        <dbReference type="RefSeq" id="XP_033807770.1"/>
    </source>
</evidence>
<keyword evidence="5" id="KW-0238">DNA-binding</keyword>
<sequence length="482" mass="54279">MPEFLDDPSVLTKDKLKSQLVANNVSLPAGEQRKDVYVKLYLEHLTPRNRVKNRSPDFSSDEEREATPIPVGTNPLGRNRPGRKATKKTDKPRPEENTDPDIAKLSNEDLKEELLKYGVISGPILASTRKVYEKKLAKLVEQGPEILTSTQPPTVSSTEDDTKQNGNTDSEYSDNEEESRISLKLEKREPLKSKLKTPLMFNQQRVEQNEMGTAEQLPFDDAVITESTPIAETISSSNQTLAHSEYEQFESRQAINKVPGNFKSTAPVLSFSEFSDMSGRTPKKPMMKEEQEEMDYLCHKKLTDVDNGHTKCSDLLNTALIEETKDKIEDSIETTKTRQLKISKFVTPVKKVVRKTLNEERRTNKDILKEMFPYEVSTPTGISASCRRPIRGAAGRPIELSDYRMEESVSSRFVPKYAPLADVKPERAKKGRSIPIWIKILLFIAVAIFLFLVYQAMETNQGNPFAPYLGTSDGSNVGESGK</sequence>
<dbReference type="Pfam" id="PF08198">
    <property type="entry name" value="Thymopoietin"/>
    <property type="match status" value="1"/>
</dbReference>
<dbReference type="RefSeq" id="XP_033807770.1">
    <property type="nucleotide sequence ID" value="XM_033951879.1"/>
</dbReference>
<dbReference type="InterPro" id="IPR013146">
    <property type="entry name" value="LEM-like_dom"/>
</dbReference>
<dbReference type="CTD" id="7112"/>
<dbReference type="CDD" id="cd12940">
    <property type="entry name" value="LEM_LAP2_LEMD1"/>
    <property type="match status" value="1"/>
</dbReference>
<keyword evidence="7" id="KW-0472">Membrane</keyword>
<dbReference type="GeneID" id="117363717"/>
<evidence type="ECO:0000256" key="1">
    <source>
        <dbReference type="ARBA" id="ARBA00007744"/>
    </source>
</evidence>
<dbReference type="GO" id="GO:0003677">
    <property type="term" value="F:DNA binding"/>
    <property type="evidence" value="ECO:0007669"/>
    <property type="project" value="UniProtKB-KW"/>
</dbReference>
<gene>
    <name evidence="11" type="primary">TMPO</name>
</gene>
<dbReference type="AlphaFoldDB" id="A0A6P8RQJ1"/>
<keyword evidence="7" id="KW-0812">Transmembrane</keyword>
<dbReference type="SUPFAM" id="SSF63451">
    <property type="entry name" value="LEM domain"/>
    <property type="match status" value="2"/>
</dbReference>
<evidence type="ECO:0000256" key="4">
    <source>
        <dbReference type="ARBA" id="ARBA00022990"/>
    </source>
</evidence>
<evidence type="ECO:0000256" key="5">
    <source>
        <dbReference type="ARBA" id="ARBA00023125"/>
    </source>
</evidence>
<feature type="compositionally biased region" description="Basic and acidic residues" evidence="6">
    <location>
        <begin position="178"/>
        <end position="189"/>
    </location>
</feature>
<dbReference type="InterPro" id="IPR051656">
    <property type="entry name" value="LEM_domain"/>
</dbReference>
<keyword evidence="7" id="KW-1133">Transmembrane helix</keyword>
<reference evidence="11" key="1">
    <citation type="submission" date="2025-08" db="UniProtKB">
        <authorList>
            <consortium name="RefSeq"/>
        </authorList>
    </citation>
    <scope>IDENTIFICATION</scope>
</reference>